<dbReference type="EMBL" id="CP074133">
    <property type="protein sequence ID" value="QUX22984.1"/>
    <property type="molecule type" value="Genomic_DNA"/>
</dbReference>
<feature type="compositionally biased region" description="Low complexity" evidence="1">
    <location>
        <begin position="127"/>
        <end position="155"/>
    </location>
</feature>
<dbReference type="RefSeq" id="WP_220564195.1">
    <property type="nucleotide sequence ID" value="NZ_CP074133.1"/>
</dbReference>
<evidence type="ECO:0000256" key="1">
    <source>
        <dbReference type="SAM" id="MobiDB-lite"/>
    </source>
</evidence>
<feature type="region of interest" description="Disordered" evidence="1">
    <location>
        <begin position="1"/>
        <end position="155"/>
    </location>
</feature>
<feature type="compositionally biased region" description="Low complexity" evidence="1">
    <location>
        <begin position="73"/>
        <end position="94"/>
    </location>
</feature>
<evidence type="ECO:0000313" key="2">
    <source>
        <dbReference type="EMBL" id="QUX22984.1"/>
    </source>
</evidence>
<keyword evidence="3" id="KW-1185">Reference proteome</keyword>
<accession>A0ABX8BL81</accession>
<feature type="compositionally biased region" description="Gly residues" evidence="1">
    <location>
        <begin position="32"/>
        <end position="72"/>
    </location>
</feature>
<evidence type="ECO:0000313" key="3">
    <source>
        <dbReference type="Proteomes" id="UP000676079"/>
    </source>
</evidence>
<feature type="compositionally biased region" description="Gly residues" evidence="1">
    <location>
        <begin position="222"/>
        <end position="235"/>
    </location>
</feature>
<gene>
    <name evidence="2" type="ORF">KGD84_00805</name>
</gene>
<organism evidence="2 3">
    <name type="scientific">Nocardiopsis changdeensis</name>
    <dbReference type="NCBI Taxonomy" id="2831969"/>
    <lineage>
        <taxon>Bacteria</taxon>
        <taxon>Bacillati</taxon>
        <taxon>Actinomycetota</taxon>
        <taxon>Actinomycetes</taxon>
        <taxon>Streptosporangiales</taxon>
        <taxon>Nocardiopsidaceae</taxon>
        <taxon>Nocardiopsis</taxon>
    </lineage>
</organism>
<reference evidence="2 3" key="1">
    <citation type="submission" date="2021-05" db="EMBL/GenBank/DDBJ databases">
        <title>Direct Submission.</title>
        <authorList>
            <person name="Li K."/>
            <person name="Gao J."/>
        </authorList>
    </citation>
    <scope>NUCLEOTIDE SEQUENCE [LARGE SCALE GENOMIC DNA]</scope>
    <source>
        <strain evidence="2 3">Mg02</strain>
    </source>
</reference>
<proteinExistence type="predicted"/>
<dbReference type="Proteomes" id="UP000676079">
    <property type="component" value="Chromosome"/>
</dbReference>
<name>A0ABX8BL81_9ACTN</name>
<feature type="region of interest" description="Disordered" evidence="1">
    <location>
        <begin position="210"/>
        <end position="256"/>
    </location>
</feature>
<sequence length="256" mass="25371">MSIELPRHPRTGLRALGVLPSGRIVWPQLGGDESGSGGDGQGGTAGVGQGGQGAGQAGGDGGQGAGQPGAAGGQQQAGQQPGGQAPPVGPDGQPLDPARLQRLVENLREENRQLKQRGQGGAGGQQDTGQQDGQGQAPGQQRGQAPATDDGTAARLAAATTELAVYRAAGKHGANPVALTDSRSFMDAVGKLDPAAADYDKQVSDAIKKAVADHPHYASGQAPGGTRGGSDGTGRPGAPDQPKGLGAALRSHYAKK</sequence>
<protein>
    <submittedName>
        <fullName evidence="2">Uncharacterized protein</fullName>
    </submittedName>
</protein>